<dbReference type="Gene3D" id="3.30.950.30">
    <property type="entry name" value="Schlafen, AAA domain"/>
    <property type="match status" value="1"/>
</dbReference>
<reference evidence="2 3" key="1">
    <citation type="submission" date="2014-10" db="EMBL/GenBank/DDBJ databases">
        <title>Kaistella solincola genome.</title>
        <authorList>
            <person name="Newman J.D."/>
        </authorList>
    </citation>
    <scope>NUCLEOTIDE SEQUENCE [LARGE SCALE GENOMIC DNA]</scope>
    <source>
        <strain evidence="2 3">DSM 22468</strain>
    </source>
</reference>
<proteinExistence type="predicted"/>
<dbReference type="InterPro" id="IPR007421">
    <property type="entry name" value="Schlafen_AlbA_2_dom"/>
</dbReference>
<dbReference type="Proteomes" id="UP000031275">
    <property type="component" value="Unassembled WGS sequence"/>
</dbReference>
<dbReference type="PANTHER" id="PTHR30595:SF6">
    <property type="entry name" value="SCHLAFEN ALBA-2 DOMAIN-CONTAINING PROTEIN"/>
    <property type="match status" value="1"/>
</dbReference>
<dbReference type="PANTHER" id="PTHR30595">
    <property type="entry name" value="GLPR-RELATED TRANSCRIPTIONAL REPRESSOR"/>
    <property type="match status" value="1"/>
</dbReference>
<gene>
    <name evidence="2" type="ORF">OA84_09180</name>
</gene>
<organism evidence="2 3">
    <name type="scientific">Kaistella solincola</name>
    <dbReference type="NCBI Taxonomy" id="510955"/>
    <lineage>
        <taxon>Bacteria</taxon>
        <taxon>Pseudomonadati</taxon>
        <taxon>Bacteroidota</taxon>
        <taxon>Flavobacteriia</taxon>
        <taxon>Flavobacteriales</taxon>
        <taxon>Weeksellaceae</taxon>
        <taxon>Chryseobacterium group</taxon>
        <taxon>Kaistella</taxon>
    </lineage>
</organism>
<dbReference type="Pfam" id="PF04326">
    <property type="entry name" value="SLFN_AlbA_2"/>
    <property type="match status" value="1"/>
</dbReference>
<name>A0ABR4ZRF7_9FLAO</name>
<evidence type="ECO:0000313" key="2">
    <source>
        <dbReference type="EMBL" id="KIA83647.1"/>
    </source>
</evidence>
<evidence type="ECO:0000259" key="1">
    <source>
        <dbReference type="Pfam" id="PF04326"/>
    </source>
</evidence>
<protein>
    <recommendedName>
        <fullName evidence="1">Schlafen AlbA-2 domain-containing protein</fullName>
    </recommendedName>
</protein>
<sequence>MKPTFTFELDRRNYVKRRESFDLEYKQSFQGGDNLLKYAKTLVGMANNKGGQIIFGIKDSPHLPIGILSRRWHETDPKKIDRIIREYFSQEIQWTAEILEFDGKDFGQITVLEAENKPLICKKNKDGLLREGAIYYRYRAETKEIEYSELRTVLDKENEKERLMWMQHIQKIAQIGPQNVSLFDTYKGEISVGNGRILLDKSIVDKLNFIKKGKFVESDEEGLPTLRLIGDIEGLVEPSVVMESDKLFPLLSTDLKERLELNSYEIQCIISKLKIKENNKYHTEISLGKKSQIHKYSEALIPLIERMLLRPDFMKECREEYGKKQKEKIKTTRSKKRK</sequence>
<evidence type="ECO:0000313" key="3">
    <source>
        <dbReference type="Proteomes" id="UP000031275"/>
    </source>
</evidence>
<dbReference type="RefSeq" id="WP_039345094.1">
    <property type="nucleotide sequence ID" value="NZ_JSYK01000003.1"/>
</dbReference>
<keyword evidence="3" id="KW-1185">Reference proteome</keyword>
<dbReference type="EMBL" id="JSYK01000003">
    <property type="protein sequence ID" value="KIA83647.1"/>
    <property type="molecule type" value="Genomic_DNA"/>
</dbReference>
<dbReference type="InterPro" id="IPR038461">
    <property type="entry name" value="Schlafen_AlbA_2_dom_sf"/>
</dbReference>
<feature type="domain" description="Schlafen AlbA-2" evidence="1">
    <location>
        <begin position="19"/>
        <end position="145"/>
    </location>
</feature>
<comment type="caution">
    <text evidence="2">The sequence shown here is derived from an EMBL/GenBank/DDBJ whole genome shotgun (WGS) entry which is preliminary data.</text>
</comment>
<accession>A0ABR4ZRF7</accession>